<dbReference type="KEGG" id="agl:PYTT_0067"/>
<protein>
    <submittedName>
        <fullName evidence="2">Uncharacterized protein</fullName>
    </submittedName>
</protein>
<evidence type="ECO:0000313" key="2">
    <source>
        <dbReference type="EMBL" id="SEH69951.1"/>
    </source>
</evidence>
<dbReference type="EMBL" id="LT629973">
    <property type="protein sequence ID" value="SEH69951.1"/>
    <property type="molecule type" value="Genomic_DNA"/>
</dbReference>
<accession>A0A1C7PIF2</accession>
<dbReference type="PATRIC" id="fig|1679444.3.peg.228"/>
<name>A0A1C7PIF2_9BACT</name>
<dbReference type="STRING" id="1679444.PYTT_0067"/>
<organism evidence="2 3">
    <name type="scientific">Akkermansia glycaniphila</name>
    <dbReference type="NCBI Taxonomy" id="1679444"/>
    <lineage>
        <taxon>Bacteria</taxon>
        <taxon>Pseudomonadati</taxon>
        <taxon>Verrucomicrobiota</taxon>
        <taxon>Verrucomicrobiia</taxon>
        <taxon>Verrucomicrobiales</taxon>
        <taxon>Akkermansiaceae</taxon>
        <taxon>Akkermansia</taxon>
    </lineage>
</organism>
<dbReference type="AlphaFoldDB" id="A0A1C7PIF2"/>
<keyword evidence="3" id="KW-1185">Reference proteome</keyword>
<dbReference type="RefSeq" id="WP_067772066.1">
    <property type="nucleotide sequence ID" value="NZ_LT629973.1"/>
</dbReference>
<reference evidence="3" key="1">
    <citation type="submission" date="2016-09" db="EMBL/GenBank/DDBJ databases">
        <authorList>
            <person name="Koehorst J."/>
        </authorList>
    </citation>
    <scope>NUCLEOTIDE SEQUENCE [LARGE SCALE GENOMIC DNA]</scope>
</reference>
<sequence length="421" mass="46007">MFTEILTTAIAAMPALSQQGVPQNPQQANIDQAVQVLLNMAQASAQPGADGSCVIKLEGPEAIQAMQRLSAALNDSQPRTQGRPAPRQAGPRTMPMRHVVPAQQCQPAQRMGGQRAPQGQLKGSCSMRPAQVTIATEQKPMMGMRKAGFHHNQNGQCRKAAWLSAASRQGKMMRHHHMQSGQKPMTGMRKGGFHHNQNGQCRKAAWLCGPSRQGQMMRHHHMQSGQKPMMGMRKGGFHHNQNGQCRKAAWLCGPSRQGQMMRHHHMQSGQKPMMGMRKGGFHHNQNGQCRKAAWLSAACRQGKMMRHHHMQSGQKPMMGMRKGGFHHNRKAGMAPFQAAAMAPAPFCNMQKTFRGAPAAKQAPTINVFIINVNVAPQQGNKPCFGPNVGRPNCVSGNGMTPEAAAALQQIMPVLMNLGNCR</sequence>
<gene>
    <name evidence="2" type="ORF">PYTT_0067</name>
</gene>
<proteinExistence type="predicted"/>
<evidence type="ECO:0000313" key="3">
    <source>
        <dbReference type="Proteomes" id="UP000176204"/>
    </source>
</evidence>
<feature type="region of interest" description="Disordered" evidence="1">
    <location>
        <begin position="73"/>
        <end position="93"/>
    </location>
</feature>
<dbReference type="Proteomes" id="UP000176204">
    <property type="component" value="Chromosome I"/>
</dbReference>
<evidence type="ECO:0000256" key="1">
    <source>
        <dbReference type="SAM" id="MobiDB-lite"/>
    </source>
</evidence>